<keyword evidence="1" id="KW-0001">2Fe-2S</keyword>
<reference evidence="7 8" key="1">
    <citation type="submission" date="2017-08" db="EMBL/GenBank/DDBJ databases">
        <title>Fine stratification of microbial communities through a metagenomic profile of the photic zone.</title>
        <authorList>
            <person name="Haro-Moreno J.M."/>
            <person name="Lopez-Perez M."/>
            <person name="De La Torre J."/>
            <person name="Picazo A."/>
            <person name="Camacho A."/>
            <person name="Rodriguez-Valera F."/>
        </authorList>
    </citation>
    <scope>NUCLEOTIDE SEQUENCE [LARGE SCALE GENOMIC DNA]</scope>
    <source>
        <strain evidence="7">MED-G24</strain>
    </source>
</reference>
<dbReference type="InterPro" id="IPR002888">
    <property type="entry name" value="2Fe-2S-bd"/>
</dbReference>
<dbReference type="Gene3D" id="3.10.20.30">
    <property type="match status" value="1"/>
</dbReference>
<dbReference type="Gene3D" id="1.10.150.120">
    <property type="entry name" value="[2Fe-2S]-binding domain"/>
    <property type="match status" value="1"/>
</dbReference>
<keyword evidence="5" id="KW-0411">Iron-sulfur</keyword>
<protein>
    <submittedName>
        <fullName evidence="7">(2Fe-2S)-binding protein</fullName>
    </submittedName>
</protein>
<organism evidence="7 8">
    <name type="scientific">OM182 bacterium MED-G24</name>
    <dbReference type="NCBI Taxonomy" id="1986255"/>
    <lineage>
        <taxon>Bacteria</taxon>
        <taxon>Pseudomonadati</taxon>
        <taxon>Pseudomonadota</taxon>
        <taxon>Gammaproteobacteria</taxon>
        <taxon>OMG group</taxon>
        <taxon>OM182 clade</taxon>
    </lineage>
</organism>
<evidence type="ECO:0000256" key="1">
    <source>
        <dbReference type="ARBA" id="ARBA00022714"/>
    </source>
</evidence>
<keyword evidence="4" id="KW-0408">Iron</keyword>
<dbReference type="InterPro" id="IPR006058">
    <property type="entry name" value="2Fe2S_fd_BS"/>
</dbReference>
<dbReference type="PROSITE" id="PS51085">
    <property type="entry name" value="2FE2S_FER_2"/>
    <property type="match status" value="1"/>
</dbReference>
<dbReference type="PANTHER" id="PTHR44379:SF2">
    <property type="entry name" value="BLR6218 PROTEIN"/>
    <property type="match status" value="1"/>
</dbReference>
<dbReference type="InterPro" id="IPR012675">
    <property type="entry name" value="Beta-grasp_dom_sf"/>
</dbReference>
<evidence type="ECO:0000259" key="6">
    <source>
        <dbReference type="PROSITE" id="PS51085"/>
    </source>
</evidence>
<dbReference type="GO" id="GO:0046872">
    <property type="term" value="F:metal ion binding"/>
    <property type="evidence" value="ECO:0007669"/>
    <property type="project" value="UniProtKB-KW"/>
</dbReference>
<proteinExistence type="predicted"/>
<gene>
    <name evidence="7" type="ORF">CNE99_01125</name>
</gene>
<evidence type="ECO:0000256" key="4">
    <source>
        <dbReference type="ARBA" id="ARBA00023004"/>
    </source>
</evidence>
<keyword evidence="2" id="KW-0479">Metal-binding</keyword>
<dbReference type="InterPro" id="IPR036010">
    <property type="entry name" value="2Fe-2S_ferredoxin-like_sf"/>
</dbReference>
<dbReference type="Pfam" id="PF01799">
    <property type="entry name" value="Fer2_2"/>
    <property type="match status" value="1"/>
</dbReference>
<dbReference type="SUPFAM" id="SSF47741">
    <property type="entry name" value="CO dehydrogenase ISP C-domain like"/>
    <property type="match status" value="1"/>
</dbReference>
<evidence type="ECO:0000256" key="3">
    <source>
        <dbReference type="ARBA" id="ARBA00023002"/>
    </source>
</evidence>
<dbReference type="Proteomes" id="UP000219327">
    <property type="component" value="Unassembled WGS sequence"/>
</dbReference>
<dbReference type="PROSITE" id="PS00197">
    <property type="entry name" value="2FE2S_FER_1"/>
    <property type="match status" value="1"/>
</dbReference>
<dbReference type="FunFam" id="3.10.20.30:FF:000020">
    <property type="entry name" value="Xanthine dehydrogenase iron-sulfur subunit"/>
    <property type="match status" value="1"/>
</dbReference>
<feature type="domain" description="2Fe-2S ferredoxin-type" evidence="6">
    <location>
        <begin position="1"/>
        <end position="77"/>
    </location>
</feature>
<keyword evidence="3" id="KW-0560">Oxidoreductase</keyword>
<sequence length="175" mass="18624">MEYTLNINGEPVIVDVDPDMPLLWVLRDELNLLGTKFGCGIGQCGACSVHLNGSVTRSCLLPISAVAGTNITTIEGLAKKGNLHSLQKAWVEHDVAQCGYCQSGQLMSAAALLSENPKPSDDDIDNALSGNYCRCGTYSRIRKAIHSAAGDLAYEVGGETATIGRQNVTAEERRA</sequence>
<accession>A0A2A5WZL8</accession>
<dbReference type="InterPro" id="IPR001041">
    <property type="entry name" value="2Fe-2S_ferredoxin-type"/>
</dbReference>
<dbReference type="InterPro" id="IPR036884">
    <property type="entry name" value="2Fe-2S-bd_dom_sf"/>
</dbReference>
<evidence type="ECO:0000313" key="7">
    <source>
        <dbReference type="EMBL" id="PDH41657.1"/>
    </source>
</evidence>
<dbReference type="Pfam" id="PF00111">
    <property type="entry name" value="Fer2"/>
    <property type="match status" value="1"/>
</dbReference>
<dbReference type="EMBL" id="NTKD01000003">
    <property type="protein sequence ID" value="PDH41657.1"/>
    <property type="molecule type" value="Genomic_DNA"/>
</dbReference>
<dbReference type="PANTHER" id="PTHR44379">
    <property type="entry name" value="OXIDOREDUCTASE WITH IRON-SULFUR SUBUNIT"/>
    <property type="match status" value="1"/>
</dbReference>
<dbReference type="SUPFAM" id="SSF54292">
    <property type="entry name" value="2Fe-2S ferredoxin-like"/>
    <property type="match status" value="1"/>
</dbReference>
<evidence type="ECO:0000256" key="2">
    <source>
        <dbReference type="ARBA" id="ARBA00022723"/>
    </source>
</evidence>
<dbReference type="GO" id="GO:0051537">
    <property type="term" value="F:2 iron, 2 sulfur cluster binding"/>
    <property type="evidence" value="ECO:0007669"/>
    <property type="project" value="UniProtKB-KW"/>
</dbReference>
<dbReference type="CDD" id="cd00207">
    <property type="entry name" value="fer2"/>
    <property type="match status" value="1"/>
</dbReference>
<dbReference type="AlphaFoldDB" id="A0A2A5WZL8"/>
<dbReference type="FunFam" id="1.10.150.120:FF:000003">
    <property type="entry name" value="Carbon monoxide dehydrogenase, small subunit"/>
    <property type="match status" value="1"/>
</dbReference>
<evidence type="ECO:0000313" key="8">
    <source>
        <dbReference type="Proteomes" id="UP000219327"/>
    </source>
</evidence>
<name>A0A2A5WZL8_9GAMM</name>
<evidence type="ECO:0000256" key="5">
    <source>
        <dbReference type="ARBA" id="ARBA00023014"/>
    </source>
</evidence>
<dbReference type="GO" id="GO:0016491">
    <property type="term" value="F:oxidoreductase activity"/>
    <property type="evidence" value="ECO:0007669"/>
    <property type="project" value="UniProtKB-KW"/>
</dbReference>
<dbReference type="InterPro" id="IPR051452">
    <property type="entry name" value="Diverse_Oxidoreductases"/>
</dbReference>
<comment type="caution">
    <text evidence="7">The sequence shown here is derived from an EMBL/GenBank/DDBJ whole genome shotgun (WGS) entry which is preliminary data.</text>
</comment>